<evidence type="ECO:0000259" key="1">
    <source>
        <dbReference type="Pfam" id="PF14301"/>
    </source>
</evidence>
<dbReference type="Proteomes" id="UP000839930">
    <property type="component" value="Unassembled WGS sequence"/>
</dbReference>
<dbReference type="RefSeq" id="WP_023994535.1">
    <property type="nucleotide sequence ID" value="NZ_CAJCKB010000001.1"/>
</dbReference>
<dbReference type="EMBL" id="DAAAAB010000054">
    <property type="protein sequence ID" value="HAA0004110.1"/>
    <property type="molecule type" value="Genomic_DNA"/>
</dbReference>
<organism evidence="4">
    <name type="scientific">Salmonella infantis</name>
    <dbReference type="NCBI Taxonomy" id="595"/>
    <lineage>
        <taxon>Bacteria</taxon>
        <taxon>Pseudomonadati</taxon>
        <taxon>Pseudomonadota</taxon>
        <taxon>Gammaproteobacteria</taxon>
        <taxon>Enterobacterales</taxon>
        <taxon>Enterobacteriaceae</taxon>
        <taxon>Salmonella</taxon>
    </lineage>
</organism>
<dbReference type="AlphaFoldDB" id="A0A3R0DL28"/>
<sequence>MSKYAYYDPASLQVLDWMDTELFCYPERTSLIELTEQQWLEHFNLGQYVWVNVKDRAFITNLPPGECYRLNGNTWVYDAASFAIVLDNAKSRVKQAIKVRRDEVTADYIVIDDYHFHSDASSRIQQMSLTRMGQAQQIPAGLMWQTKNNGLIELTNDIAAQFETVTMDHDMRLFANAQRHIAAVEALGDIEAVLDYDYSSGWQP</sequence>
<dbReference type="EMBL" id="AAKLCC010000042">
    <property type="protein sequence ID" value="ECS9070931.1"/>
    <property type="molecule type" value="Genomic_DNA"/>
</dbReference>
<dbReference type="Proteomes" id="UP000297769">
    <property type="component" value="Unassembled WGS sequence"/>
</dbReference>
<dbReference type="EMBL" id="DAAGTV010000044">
    <property type="protein sequence ID" value="HAB4534114.1"/>
    <property type="molecule type" value="Genomic_DNA"/>
</dbReference>
<protein>
    <submittedName>
        <fullName evidence="4">DUF4376 domain-containing protein</fullName>
    </submittedName>
</protein>
<dbReference type="EMBL" id="VHLS01000017">
    <property type="protein sequence ID" value="KAA0266805.1"/>
    <property type="molecule type" value="Genomic_DNA"/>
</dbReference>
<evidence type="ECO:0000313" key="10">
    <source>
        <dbReference type="Proteomes" id="UP000322430"/>
    </source>
</evidence>
<evidence type="ECO:0000313" key="2">
    <source>
        <dbReference type="EMBL" id="ECS9070931.1"/>
    </source>
</evidence>
<comment type="caution">
    <text evidence="4">The sequence shown here is derived from an EMBL/GenBank/DDBJ whole genome shotgun (WGS) entry which is preliminary data.</text>
</comment>
<reference evidence="2" key="3">
    <citation type="submission" date="2018-05" db="EMBL/GenBank/DDBJ databases">
        <authorList>
            <consortium name="GenomeTrakr network: Whole genome sequencing for foodborne pathogen traceback"/>
        </authorList>
    </citation>
    <scope>NUCLEOTIDE SEQUENCE [LARGE SCALE GENOMIC DNA]</scope>
    <source>
        <strain evidence="2">FSIS11809892</strain>
    </source>
</reference>
<evidence type="ECO:0000313" key="7">
    <source>
        <dbReference type="EMBL" id="TGC62474.1"/>
    </source>
</evidence>
<reference evidence="8 9" key="2">
    <citation type="submission" date="2018-03" db="EMBL/GenBank/DDBJ databases">
        <title>Non-Typhoidal Salmonella genome sequencing and assembly.</title>
        <authorList>
            <person name="Matchawe C."/>
        </authorList>
    </citation>
    <scope>NUCLEOTIDE SEQUENCE [LARGE SCALE GENOMIC DNA]</scope>
    <source>
        <strain evidence="7 8">88sa</strain>
        <strain evidence="6 9">88sab</strain>
    </source>
</reference>
<reference evidence="4" key="1">
    <citation type="journal article" date="2018" name="Genome Biol.">
        <title>SKESA: strategic k-mer extension for scrupulous assemblies.</title>
        <authorList>
            <person name="Souvorov A."/>
            <person name="Agarwala R."/>
            <person name="Lipman D.J."/>
        </authorList>
    </citation>
    <scope>NUCLEOTIDE SEQUENCE</scope>
    <source>
        <strain evidence="3">09-3053</strain>
        <strain evidence="4">Salmonella enterica</strain>
    </source>
</reference>
<evidence type="ECO:0000313" key="3">
    <source>
        <dbReference type="EMBL" id="HAA0004110.1"/>
    </source>
</evidence>
<evidence type="ECO:0000313" key="8">
    <source>
        <dbReference type="Proteomes" id="UP000297769"/>
    </source>
</evidence>
<evidence type="ECO:0000313" key="6">
    <source>
        <dbReference type="EMBL" id="TGC44825.1"/>
    </source>
</evidence>
<dbReference type="EMBL" id="PYJW01000136">
    <property type="protein sequence ID" value="TGC44825.1"/>
    <property type="molecule type" value="Genomic_DNA"/>
</dbReference>
<reference evidence="4" key="5">
    <citation type="submission" date="2019-10" db="EMBL/GenBank/DDBJ databases">
        <authorList>
            <consortium name="NCBI Pathogen Detection Project"/>
        </authorList>
    </citation>
    <scope>NUCLEOTIDE SEQUENCE</scope>
    <source>
        <strain evidence="3">09-3053</strain>
        <strain evidence="4">Salmonella enterica</strain>
    </source>
</reference>
<accession>A0A3R0DL28</accession>
<evidence type="ECO:0000313" key="5">
    <source>
        <dbReference type="EMBL" id="KAA0266805.1"/>
    </source>
</evidence>
<proteinExistence type="predicted"/>
<name>A0A3R0DL28_SALIN</name>
<feature type="domain" description="DUF4376" evidence="1">
    <location>
        <begin position="89"/>
        <end position="196"/>
    </location>
</feature>
<dbReference type="EMBL" id="PYJX01000195">
    <property type="protein sequence ID" value="TGC62474.1"/>
    <property type="molecule type" value="Genomic_DNA"/>
</dbReference>
<reference evidence="5 10" key="4">
    <citation type="journal article" date="2019" name="Int. J. Food Microbiol.">
        <title>Non-typhoidal Salmonella contamination in egg shells and contents from retail in Western Australia: Serovar diversity, multilocus sequence types, and phenotypic and genomic characterizations of antimicrobial resistance.</title>
        <authorList>
            <person name="Sodagari H.R."/>
            <person name="Mohammed A.B."/>
            <person name="Wang P."/>
            <person name="O'Dea M."/>
            <person name="Abraham S."/>
            <person name="Robertson I."/>
            <person name="Habib I."/>
        </authorList>
    </citation>
    <scope>NUCLEOTIDE SEQUENCE [LARGE SCALE GENOMIC DNA]</scope>
    <source>
        <strain evidence="5 10">RS45-4</strain>
    </source>
</reference>
<dbReference type="InterPro" id="IPR025484">
    <property type="entry name" value="DUF4376"/>
</dbReference>
<gene>
    <name evidence="6" type="ORF">C9E95_14710</name>
    <name evidence="7" type="ORF">C9E96_20040</name>
    <name evidence="2" type="ORF">DKR80_20630</name>
    <name evidence="5" type="ORF">FKB17_21380</name>
    <name evidence="4" type="ORF">GBZ01_21240</name>
    <name evidence="3" type="ORF">GDG80_21355</name>
</gene>
<dbReference type="Proteomes" id="UP000322430">
    <property type="component" value="Unassembled WGS sequence"/>
</dbReference>
<dbReference type="Pfam" id="PF14301">
    <property type="entry name" value="DUF4376"/>
    <property type="match status" value="1"/>
</dbReference>
<dbReference type="Proteomes" id="UP000297873">
    <property type="component" value="Unassembled WGS sequence"/>
</dbReference>
<evidence type="ECO:0000313" key="9">
    <source>
        <dbReference type="Proteomes" id="UP000297873"/>
    </source>
</evidence>
<evidence type="ECO:0000313" key="4">
    <source>
        <dbReference type="EMBL" id="HAB4534114.1"/>
    </source>
</evidence>